<dbReference type="PANTHER" id="PTHR42885:SF1">
    <property type="entry name" value="THREONINE-PHOSPHATE DECARBOXYLASE"/>
    <property type="match status" value="1"/>
</dbReference>
<protein>
    <recommendedName>
        <fullName evidence="4">threonine-phosphate decarboxylase</fullName>
        <ecNumber evidence="4">4.1.1.81</ecNumber>
    </recommendedName>
    <alternativeName>
        <fullName evidence="8">L-threonine-O-3-phosphate decarboxylase</fullName>
    </alternativeName>
</protein>
<comment type="catalytic activity">
    <reaction evidence="9">
        <text>O-phospho-L-threonine + H(+) = (R)-1-aminopropan-2-yl phosphate + CO2</text>
        <dbReference type="Rhea" id="RHEA:11492"/>
        <dbReference type="ChEBI" id="CHEBI:15378"/>
        <dbReference type="ChEBI" id="CHEBI:16526"/>
        <dbReference type="ChEBI" id="CHEBI:58563"/>
        <dbReference type="ChEBI" id="CHEBI:58675"/>
        <dbReference type="EC" id="4.1.1.81"/>
    </reaction>
</comment>
<dbReference type="InterPro" id="IPR015424">
    <property type="entry name" value="PyrdxlP-dep_Trfase"/>
</dbReference>
<dbReference type="PROSITE" id="PS00105">
    <property type="entry name" value="AA_TRANSFER_CLASS_1"/>
    <property type="match status" value="1"/>
</dbReference>
<comment type="function">
    <text evidence="2">Decarboxylates L-threonine-O-3-phosphate to yield (R)-1-amino-2-propanol O-2-phosphate, the precursor for the linkage between the nucleotide loop and the corrin ring in cobalamin.</text>
</comment>
<feature type="domain" description="Aminotransferase class I/classII large" evidence="10">
    <location>
        <begin position="81"/>
        <end position="310"/>
    </location>
</feature>
<dbReference type="PANTHER" id="PTHR42885">
    <property type="entry name" value="HISTIDINOL-PHOSPHATE AMINOTRANSFERASE-RELATED"/>
    <property type="match status" value="1"/>
</dbReference>
<comment type="pathway">
    <text evidence="3">Cofactor biosynthesis; adenosylcobalamin biosynthesis.</text>
</comment>
<dbReference type="UniPathway" id="UPA00148"/>
<evidence type="ECO:0000256" key="7">
    <source>
        <dbReference type="ARBA" id="ARBA00023239"/>
    </source>
</evidence>
<dbReference type="RefSeq" id="WP_146300270.1">
    <property type="nucleotide sequence ID" value="NZ_CP042301.2"/>
</dbReference>
<dbReference type="InterPro" id="IPR015422">
    <property type="entry name" value="PyrdxlP-dep_Trfase_small"/>
</dbReference>
<dbReference type="InterPro" id="IPR004839">
    <property type="entry name" value="Aminotransferase_I/II_large"/>
</dbReference>
<evidence type="ECO:0000313" key="12">
    <source>
        <dbReference type="Proteomes" id="UP000321389"/>
    </source>
</evidence>
<dbReference type="InterPro" id="IPR004838">
    <property type="entry name" value="NHTrfase_class1_PyrdxlP-BS"/>
</dbReference>
<keyword evidence="7 11" id="KW-0456">Lyase</keyword>
<dbReference type="Gene3D" id="3.40.640.10">
    <property type="entry name" value="Type I PLP-dependent aspartate aminotransferase-like (Major domain)"/>
    <property type="match status" value="1"/>
</dbReference>
<dbReference type="SUPFAM" id="SSF53383">
    <property type="entry name" value="PLP-dependent transferases"/>
    <property type="match status" value="1"/>
</dbReference>
<evidence type="ECO:0000313" key="11">
    <source>
        <dbReference type="EMBL" id="QDZ01629.1"/>
    </source>
</evidence>
<evidence type="ECO:0000259" key="10">
    <source>
        <dbReference type="Pfam" id="PF00155"/>
    </source>
</evidence>
<keyword evidence="6" id="KW-0663">Pyridoxal phosphate</keyword>
<comment type="cofactor">
    <cofactor evidence="1">
        <name>pyridoxal 5'-phosphate</name>
        <dbReference type="ChEBI" id="CHEBI:597326"/>
    </cofactor>
</comment>
<dbReference type="EC" id="4.1.1.81" evidence="4"/>
<dbReference type="KEGG" id="niy:FQ775_15290"/>
<dbReference type="GO" id="GO:0048472">
    <property type="term" value="F:threonine-phosphate decarboxylase activity"/>
    <property type="evidence" value="ECO:0007669"/>
    <property type="project" value="UniProtKB-EC"/>
</dbReference>
<evidence type="ECO:0000256" key="6">
    <source>
        <dbReference type="ARBA" id="ARBA00022898"/>
    </source>
</evidence>
<keyword evidence="5" id="KW-0169">Cobalamin biosynthesis</keyword>
<evidence type="ECO:0000256" key="5">
    <source>
        <dbReference type="ARBA" id="ARBA00022573"/>
    </source>
</evidence>
<evidence type="ECO:0000256" key="8">
    <source>
        <dbReference type="ARBA" id="ARBA00029996"/>
    </source>
</evidence>
<organism evidence="11 12">
    <name type="scientific">Nitratireductor mangrovi</name>
    <dbReference type="NCBI Taxonomy" id="2599600"/>
    <lineage>
        <taxon>Bacteria</taxon>
        <taxon>Pseudomonadati</taxon>
        <taxon>Pseudomonadota</taxon>
        <taxon>Alphaproteobacteria</taxon>
        <taxon>Hyphomicrobiales</taxon>
        <taxon>Phyllobacteriaceae</taxon>
        <taxon>Nitratireductor</taxon>
    </lineage>
</organism>
<sequence>MALRTAELAAVPDHGGSLERARALFPEAPLPFIDLSTGINPHAYPLFDLPATAFSRLPEPARIAELAAVAANAYGAEGADRVVPAPGTQILLPLVLGLVPPGHARVLGPTYAEHSRCGALAGHAVQMVGAVEDLFEADLAVVVNPNNPDGHIVARRDLHALAEHLRAKGGLLVIDEAFMDVGPRAESLCGDVGRGGVVVLRSFGKFFGLAGLRLGFALAAPDIARRLAAALGPWAVSGPAIEIGIRALSDRQWQDAMRERLADDRARLDGLLTSAGFPAPGGTSLYAFLRHPEAPALFARLGASGIFVRRFDDRANELRLGLPGDESAWERLSLALGLPAGRPGLAETEEKAR</sequence>
<gene>
    <name evidence="11" type="ORF">FQ775_15290</name>
</gene>
<dbReference type="CDD" id="cd00609">
    <property type="entry name" value="AAT_like"/>
    <property type="match status" value="1"/>
</dbReference>
<dbReference type="InterPro" id="IPR005860">
    <property type="entry name" value="CobD"/>
</dbReference>
<evidence type="ECO:0000256" key="1">
    <source>
        <dbReference type="ARBA" id="ARBA00001933"/>
    </source>
</evidence>
<keyword evidence="12" id="KW-1185">Reference proteome</keyword>
<evidence type="ECO:0000256" key="4">
    <source>
        <dbReference type="ARBA" id="ARBA00012285"/>
    </source>
</evidence>
<reference evidence="11" key="1">
    <citation type="submission" date="2020-04" db="EMBL/GenBank/DDBJ databases">
        <title>Nitratireductor sp. nov. isolated from mangrove soil.</title>
        <authorList>
            <person name="Ye Y."/>
        </authorList>
    </citation>
    <scope>NUCLEOTIDE SEQUENCE</scope>
    <source>
        <strain evidence="11">SY7</strain>
    </source>
</reference>
<evidence type="ECO:0000256" key="2">
    <source>
        <dbReference type="ARBA" id="ARBA00003444"/>
    </source>
</evidence>
<dbReference type="OrthoDB" id="9799304at2"/>
<evidence type="ECO:0000256" key="9">
    <source>
        <dbReference type="ARBA" id="ARBA00048531"/>
    </source>
</evidence>
<dbReference type="NCBIfam" id="TIGR01140">
    <property type="entry name" value="L_thr_O3P_dcar"/>
    <property type="match status" value="1"/>
</dbReference>
<proteinExistence type="predicted"/>
<dbReference type="Proteomes" id="UP000321389">
    <property type="component" value="Chromosome"/>
</dbReference>
<dbReference type="InterPro" id="IPR015421">
    <property type="entry name" value="PyrdxlP-dep_Trfase_major"/>
</dbReference>
<accession>A0A5B8L196</accession>
<dbReference type="AlphaFoldDB" id="A0A5B8L196"/>
<name>A0A5B8L196_9HYPH</name>
<dbReference type="EMBL" id="CP042301">
    <property type="protein sequence ID" value="QDZ01629.1"/>
    <property type="molecule type" value="Genomic_DNA"/>
</dbReference>
<dbReference type="Gene3D" id="3.90.1150.10">
    <property type="entry name" value="Aspartate Aminotransferase, domain 1"/>
    <property type="match status" value="1"/>
</dbReference>
<evidence type="ECO:0000256" key="3">
    <source>
        <dbReference type="ARBA" id="ARBA00004953"/>
    </source>
</evidence>
<dbReference type="GO" id="GO:0030170">
    <property type="term" value="F:pyridoxal phosphate binding"/>
    <property type="evidence" value="ECO:0007669"/>
    <property type="project" value="InterPro"/>
</dbReference>
<dbReference type="Pfam" id="PF00155">
    <property type="entry name" value="Aminotran_1_2"/>
    <property type="match status" value="1"/>
</dbReference>
<dbReference type="GO" id="GO:0009236">
    <property type="term" value="P:cobalamin biosynthetic process"/>
    <property type="evidence" value="ECO:0007669"/>
    <property type="project" value="UniProtKB-UniPathway"/>
</dbReference>